<keyword evidence="1" id="KW-1133">Transmembrane helix</keyword>
<reference evidence="3 4" key="1">
    <citation type="journal article" date="2024" name="BMC Genomics">
        <title>De novo assembly and annotation of Popillia japonica's genome with initial clues to its potential as an invasive pest.</title>
        <authorList>
            <person name="Cucini C."/>
            <person name="Boschi S."/>
            <person name="Funari R."/>
            <person name="Cardaioli E."/>
            <person name="Iannotti N."/>
            <person name="Marturano G."/>
            <person name="Paoli F."/>
            <person name="Bruttini M."/>
            <person name="Carapelli A."/>
            <person name="Frati F."/>
            <person name="Nardi F."/>
        </authorList>
    </citation>
    <scope>NUCLEOTIDE SEQUENCE [LARGE SCALE GENOMIC DNA]</scope>
    <source>
        <strain evidence="3">DMR45628</strain>
    </source>
</reference>
<dbReference type="AlphaFoldDB" id="A0AAW1LWT6"/>
<evidence type="ECO:0000256" key="1">
    <source>
        <dbReference type="SAM" id="Phobius"/>
    </source>
</evidence>
<feature type="chain" id="PRO_5043945984" description="Osiris 9" evidence="2">
    <location>
        <begin position="23"/>
        <end position="218"/>
    </location>
</feature>
<dbReference type="Pfam" id="PF07898">
    <property type="entry name" value="DUF1676"/>
    <property type="match status" value="1"/>
</dbReference>
<dbReference type="Proteomes" id="UP001458880">
    <property type="component" value="Unassembled WGS sequence"/>
</dbReference>
<keyword evidence="1" id="KW-0812">Transmembrane</keyword>
<evidence type="ECO:0000313" key="3">
    <source>
        <dbReference type="EMBL" id="KAK9738433.1"/>
    </source>
</evidence>
<dbReference type="GO" id="GO:0016020">
    <property type="term" value="C:membrane"/>
    <property type="evidence" value="ECO:0007669"/>
    <property type="project" value="TreeGrafter"/>
</dbReference>
<evidence type="ECO:0000313" key="4">
    <source>
        <dbReference type="Proteomes" id="UP001458880"/>
    </source>
</evidence>
<name>A0AAW1LWT6_POPJA</name>
<keyword evidence="1" id="KW-0472">Membrane</keyword>
<protein>
    <recommendedName>
        <fullName evidence="5">Osiris 9</fullName>
    </recommendedName>
</protein>
<feature type="transmembrane region" description="Helical" evidence="1">
    <location>
        <begin position="134"/>
        <end position="167"/>
    </location>
</feature>
<sequence>MCAKNTIMKLLLVLLLVSVVFAIEDEDRLLKDAVQFLDECGSKSFSICFKERVLTYIDRLPADVEVGNEPRAREEMLNNILTEKIYDYFASHTFEFKIPKNSIKDWKRSLDIEARKKGDKKAMPLFLLLQLKAAIIGAMIIKLIGLVAFKALLVAKIALTIASVIGLRKLLESKHRSSTYEVVAHPYYTEDHVHDRSFSQQIAYKGQEQVRSLSSAIS</sequence>
<evidence type="ECO:0008006" key="5">
    <source>
        <dbReference type="Google" id="ProtNLM"/>
    </source>
</evidence>
<accession>A0AAW1LWT6</accession>
<dbReference type="EMBL" id="JASPKY010000087">
    <property type="protein sequence ID" value="KAK9738433.1"/>
    <property type="molecule type" value="Genomic_DNA"/>
</dbReference>
<proteinExistence type="predicted"/>
<keyword evidence="2" id="KW-0732">Signal</keyword>
<evidence type="ECO:0000256" key="2">
    <source>
        <dbReference type="SAM" id="SignalP"/>
    </source>
</evidence>
<dbReference type="PANTHER" id="PTHR21879:SF1">
    <property type="entry name" value="FI01546P"/>
    <property type="match status" value="1"/>
</dbReference>
<dbReference type="PANTHER" id="PTHR21879">
    <property type="entry name" value="FI03362P-RELATED-RELATED"/>
    <property type="match status" value="1"/>
</dbReference>
<organism evidence="3 4">
    <name type="scientific">Popillia japonica</name>
    <name type="common">Japanese beetle</name>
    <dbReference type="NCBI Taxonomy" id="7064"/>
    <lineage>
        <taxon>Eukaryota</taxon>
        <taxon>Metazoa</taxon>
        <taxon>Ecdysozoa</taxon>
        <taxon>Arthropoda</taxon>
        <taxon>Hexapoda</taxon>
        <taxon>Insecta</taxon>
        <taxon>Pterygota</taxon>
        <taxon>Neoptera</taxon>
        <taxon>Endopterygota</taxon>
        <taxon>Coleoptera</taxon>
        <taxon>Polyphaga</taxon>
        <taxon>Scarabaeiformia</taxon>
        <taxon>Scarabaeidae</taxon>
        <taxon>Rutelinae</taxon>
        <taxon>Popillia</taxon>
    </lineage>
</organism>
<gene>
    <name evidence="3" type="ORF">QE152_g9912</name>
</gene>
<feature type="signal peptide" evidence="2">
    <location>
        <begin position="1"/>
        <end position="22"/>
    </location>
</feature>
<comment type="caution">
    <text evidence="3">The sequence shown here is derived from an EMBL/GenBank/DDBJ whole genome shotgun (WGS) entry which is preliminary data.</text>
</comment>
<dbReference type="InterPro" id="IPR012464">
    <property type="entry name" value="DUF1676"/>
</dbReference>
<keyword evidence="4" id="KW-1185">Reference proteome</keyword>